<dbReference type="EMBL" id="AY814240">
    <property type="protein sequence ID" value="AAW25972.1"/>
    <property type="molecule type" value="mRNA"/>
</dbReference>
<reference evidence="2" key="2">
    <citation type="journal article" date="2006" name="PLoS Pathog.">
        <title>New perspectives on host-parasite interplay by comparative transcriptomic and proteomic analyses of Schistosoma japonicum.</title>
        <authorList>
            <person name="Liu F."/>
            <person name="Lu J."/>
            <person name="Hu W."/>
            <person name="Wang S.Y."/>
            <person name="Cui S.J."/>
            <person name="Chi M."/>
            <person name="Yan Q."/>
            <person name="Wang X.R."/>
            <person name="Song H.D."/>
            <person name="Xu X.N."/>
            <person name="Wang J.J."/>
            <person name="Zhang X.L."/>
            <person name="Zhang X."/>
            <person name="Wang Z.Q."/>
            <person name="Xue C.L."/>
            <person name="Brindley P.J."/>
            <person name="McManus D.P."/>
            <person name="Yang P.Y."/>
            <person name="Feng Z."/>
            <person name="Chen Z."/>
            <person name="Han Z.G."/>
        </authorList>
    </citation>
    <scope>NUCLEOTIDE SEQUENCE</scope>
</reference>
<sequence>MPTSSTDVSEKLEKTSIKWAKLLSVHDSSMHELSQEVITIGSSEECSIVIKHEQISSSHCLLMKDPDNVIWLYDCSETGTYCNNDGQWLRQDCVTLHTGDYFHLVWDDIDAKKRRFFHYTERVYYVCNCRLRNWILYSFCR</sequence>
<dbReference type="CDD" id="cd00060">
    <property type="entry name" value="FHA"/>
    <property type="match status" value="1"/>
</dbReference>
<dbReference type="AlphaFoldDB" id="Q5DDY4"/>
<name>Q5DDY4_SCHJA</name>
<feature type="domain" description="FHA" evidence="1">
    <location>
        <begin position="38"/>
        <end position="87"/>
    </location>
</feature>
<dbReference type="InterPro" id="IPR000253">
    <property type="entry name" value="FHA_dom"/>
</dbReference>
<protein>
    <submittedName>
        <fullName evidence="2">SJCHGC04706 protein</fullName>
    </submittedName>
</protein>
<dbReference type="PROSITE" id="PS50006">
    <property type="entry name" value="FHA_DOMAIN"/>
    <property type="match status" value="1"/>
</dbReference>
<dbReference type="SUPFAM" id="SSF49879">
    <property type="entry name" value="SMAD/FHA domain"/>
    <property type="match status" value="1"/>
</dbReference>
<accession>Q5DDY4</accession>
<reference evidence="2" key="1">
    <citation type="submission" date="2004-11" db="EMBL/GenBank/DDBJ databases">
        <title>The full-length cDNA sequences of Schistosoma japonicum genes.</title>
        <authorList>
            <person name="Han Z."/>
        </authorList>
    </citation>
    <scope>NUCLEOTIDE SEQUENCE</scope>
</reference>
<proteinExistence type="evidence at transcript level"/>
<evidence type="ECO:0000313" key="2">
    <source>
        <dbReference type="EMBL" id="AAW25972.1"/>
    </source>
</evidence>
<dbReference type="Pfam" id="PF00498">
    <property type="entry name" value="FHA"/>
    <property type="match status" value="1"/>
</dbReference>
<dbReference type="Gene3D" id="2.60.200.20">
    <property type="match status" value="1"/>
</dbReference>
<organism evidence="2">
    <name type="scientific">Schistosoma japonicum</name>
    <name type="common">Blood fluke</name>
    <dbReference type="NCBI Taxonomy" id="6182"/>
    <lineage>
        <taxon>Eukaryota</taxon>
        <taxon>Metazoa</taxon>
        <taxon>Spiralia</taxon>
        <taxon>Lophotrochozoa</taxon>
        <taxon>Platyhelminthes</taxon>
        <taxon>Trematoda</taxon>
        <taxon>Digenea</taxon>
        <taxon>Strigeidida</taxon>
        <taxon>Schistosomatoidea</taxon>
        <taxon>Schistosomatidae</taxon>
        <taxon>Schistosoma</taxon>
    </lineage>
</organism>
<dbReference type="InterPro" id="IPR008984">
    <property type="entry name" value="SMAD_FHA_dom_sf"/>
</dbReference>
<dbReference type="SMART" id="SM00240">
    <property type="entry name" value="FHA"/>
    <property type="match status" value="1"/>
</dbReference>
<evidence type="ECO:0000259" key="1">
    <source>
        <dbReference type="PROSITE" id="PS50006"/>
    </source>
</evidence>